<protein>
    <recommendedName>
        <fullName evidence="1">DUF6841 domain-containing protein</fullName>
    </recommendedName>
</protein>
<dbReference type="KEGG" id="pdx:Psed_1362"/>
<gene>
    <name evidence="2" type="ordered locus">Psed_1362</name>
</gene>
<dbReference type="EMBL" id="CP002593">
    <property type="protein sequence ID" value="AEA23605.1"/>
    <property type="molecule type" value="Genomic_DNA"/>
</dbReference>
<dbReference type="Proteomes" id="UP000007809">
    <property type="component" value="Chromosome"/>
</dbReference>
<dbReference type="RefSeq" id="WP_013673540.1">
    <property type="nucleotide sequence ID" value="NC_015312.1"/>
</dbReference>
<dbReference type="OrthoDB" id="3698836at2"/>
<dbReference type="HOGENOM" id="CLU_1853550_0_0_11"/>
<dbReference type="InterPro" id="IPR049219">
    <property type="entry name" value="DUF6841"/>
</dbReference>
<dbReference type="Gene3D" id="3.10.450.50">
    <property type="match status" value="1"/>
</dbReference>
<dbReference type="AlphaFoldDB" id="F4CMH8"/>
<evidence type="ECO:0000313" key="3">
    <source>
        <dbReference type="Proteomes" id="UP000007809"/>
    </source>
</evidence>
<sequence length="138" mass="14743">MTTPADAVAVERSVRAAYTDYVACFQRGDPDATAAYFTAPLLRVADGRTTVHPTADDVRRMLAGMTQRLDALGYSGSSVASLEVSVLDRTAALVRSRGTRHDRAGATLQAFDVLYLVVRPGADASWRITTLVSVRGAP</sequence>
<proteinExistence type="predicted"/>
<dbReference type="InterPro" id="IPR032710">
    <property type="entry name" value="NTF2-like_dom_sf"/>
</dbReference>
<evidence type="ECO:0000313" key="2">
    <source>
        <dbReference type="EMBL" id="AEA23605.1"/>
    </source>
</evidence>
<accession>F4CMH8</accession>
<dbReference type="Pfam" id="PF20795">
    <property type="entry name" value="DUF6841"/>
    <property type="match status" value="1"/>
</dbReference>
<feature type="domain" description="DUF6841" evidence="1">
    <location>
        <begin position="20"/>
        <end position="133"/>
    </location>
</feature>
<dbReference type="STRING" id="675635.Psed_1362"/>
<organism evidence="2 3">
    <name type="scientific">Pseudonocardia dioxanivorans (strain ATCC 55486 / DSM 44775 / JCM 13855 / CB1190)</name>
    <dbReference type="NCBI Taxonomy" id="675635"/>
    <lineage>
        <taxon>Bacteria</taxon>
        <taxon>Bacillati</taxon>
        <taxon>Actinomycetota</taxon>
        <taxon>Actinomycetes</taxon>
        <taxon>Pseudonocardiales</taxon>
        <taxon>Pseudonocardiaceae</taxon>
        <taxon>Pseudonocardia</taxon>
    </lineage>
</organism>
<name>F4CMH8_PSEUX</name>
<evidence type="ECO:0000259" key="1">
    <source>
        <dbReference type="Pfam" id="PF20795"/>
    </source>
</evidence>
<dbReference type="eggNOG" id="ENOG50323XS">
    <property type="taxonomic scope" value="Bacteria"/>
</dbReference>
<reference evidence="2 3" key="1">
    <citation type="journal article" date="2011" name="J. Bacteriol.">
        <title>Genome sequence of the 1,4-dioxane-degrading Pseudonocardia dioxanivorans strain CB1190.</title>
        <authorList>
            <person name="Sales C.M."/>
            <person name="Mahendra S."/>
            <person name="Grostern A."/>
            <person name="Parales R.E."/>
            <person name="Goodwin L.A."/>
            <person name="Woyke T."/>
            <person name="Nolan M."/>
            <person name="Lapidus A."/>
            <person name="Chertkov O."/>
            <person name="Ovchinnikova G."/>
            <person name="Sczyrba A."/>
            <person name="Alvarez-Cohen L."/>
        </authorList>
    </citation>
    <scope>NUCLEOTIDE SEQUENCE [LARGE SCALE GENOMIC DNA]</scope>
    <source>
        <strain evidence="3">ATCC 55486 / DSM 44775 / JCM 13855 / CB1190</strain>
    </source>
</reference>
<dbReference type="SUPFAM" id="SSF54427">
    <property type="entry name" value="NTF2-like"/>
    <property type="match status" value="1"/>
</dbReference>
<keyword evidence="3" id="KW-1185">Reference proteome</keyword>